<dbReference type="PRINTS" id="PR00123">
    <property type="entry name" value="ATPASEA"/>
</dbReference>
<evidence type="ECO:0000256" key="5">
    <source>
        <dbReference type="ARBA" id="ARBA00022692"/>
    </source>
</evidence>
<dbReference type="Proteomes" id="UP000694407">
    <property type="component" value="Unplaced"/>
</dbReference>
<dbReference type="AlphaFoldDB" id="A0A8C5Z7L1"/>
<dbReference type="InterPro" id="IPR000568">
    <property type="entry name" value="ATP_synth_F0_asu"/>
</dbReference>
<dbReference type="Gene3D" id="1.20.120.220">
    <property type="entry name" value="ATP synthase, F0 complex, subunit A"/>
    <property type="match status" value="1"/>
</dbReference>
<name>A0A8C5Z7L1_MARMA</name>
<evidence type="ECO:0000256" key="7">
    <source>
        <dbReference type="ARBA" id="ARBA00022989"/>
    </source>
</evidence>
<keyword evidence="4" id="KW-0138">CF(0)</keyword>
<evidence type="ECO:0000256" key="13">
    <source>
        <dbReference type="ARBA" id="ARBA00071928"/>
    </source>
</evidence>
<evidence type="ECO:0000256" key="4">
    <source>
        <dbReference type="ARBA" id="ARBA00022547"/>
    </source>
</evidence>
<evidence type="ECO:0000256" key="10">
    <source>
        <dbReference type="ARBA" id="ARBA00023310"/>
    </source>
</evidence>
<dbReference type="Pfam" id="PF00119">
    <property type="entry name" value="ATP-synt_A"/>
    <property type="match status" value="1"/>
</dbReference>
<dbReference type="InterPro" id="IPR035908">
    <property type="entry name" value="F0_ATP_A_sf"/>
</dbReference>
<evidence type="ECO:0000256" key="1">
    <source>
        <dbReference type="ARBA" id="ARBA00004141"/>
    </source>
</evidence>
<evidence type="ECO:0000256" key="8">
    <source>
        <dbReference type="ARBA" id="ARBA00023065"/>
    </source>
</evidence>
<proteinExistence type="inferred from homology"/>
<dbReference type="GO" id="GO:0045259">
    <property type="term" value="C:proton-transporting ATP synthase complex"/>
    <property type="evidence" value="ECO:0007669"/>
    <property type="project" value="UniProtKB-KW"/>
</dbReference>
<keyword evidence="10" id="KW-0066">ATP synthesis</keyword>
<comment type="subunit">
    <text evidence="12">Component of the ATP synthase complex composed at least of ATP5F1A/subunit alpha, ATP5F1B/subunit beta, ATP5MC1/subunit c (homooctomer), MT-ATP6/subunit a, MT-ATP8/subunit 8, ATP5ME/subunit e, ATP5MF/subunit f, ATP5MG/subunit g, ATP5MK/subunit k, ATP5MJ/subunit j, ATP5F1C/subunit gamma, ATP5F1D/subunit delta, ATP5F1E/subunit epsilon, ATP5PF/subunit F6, ATP5PB/subunit b, ATP5PD/subunit d, ATP5PO/subunit OSCP. ATP synthase complex consists of a soluble F(1) head domain (subunits alpha(3) and beta(3)) - the catalytic core - and a membrane F(0) domain - the membrane proton channel (subunits c, a, 8, e, f, g, k and j). These two domains are linked by a central stalk (subunits gamma, delta, and epsilon) rotating inside the F1 region and a stationary peripheral stalk (subunits F6, b, d, and OSCP). Interacts with DNAJC30; interaction is direct.</text>
</comment>
<dbReference type="GO" id="GO:0015986">
    <property type="term" value="P:proton motive force-driven ATP synthesis"/>
    <property type="evidence" value="ECO:0007669"/>
    <property type="project" value="InterPro"/>
</dbReference>
<protein>
    <recommendedName>
        <fullName evidence="13">ATP synthase F(0) complex subunit a</fullName>
    </recommendedName>
    <alternativeName>
        <fullName evidence="14">Proton-conducting channel, ATP synthase F(0) complex subunit a</fullName>
    </alternativeName>
</protein>
<keyword evidence="7 15" id="KW-1133">Transmembrane helix</keyword>
<comment type="similarity">
    <text evidence="2">Belongs to the ATPase A chain family.</text>
</comment>
<dbReference type="GO" id="GO:0015078">
    <property type="term" value="F:proton transmembrane transporter activity"/>
    <property type="evidence" value="ECO:0007669"/>
    <property type="project" value="InterPro"/>
</dbReference>
<feature type="transmembrane region" description="Helical" evidence="15">
    <location>
        <begin position="43"/>
        <end position="75"/>
    </location>
</feature>
<evidence type="ECO:0000313" key="17">
    <source>
        <dbReference type="Proteomes" id="UP000694407"/>
    </source>
</evidence>
<evidence type="ECO:0000313" key="16">
    <source>
        <dbReference type="Ensembl" id="ENSMMMP00000009150.1"/>
    </source>
</evidence>
<keyword evidence="17" id="KW-1185">Reference proteome</keyword>
<evidence type="ECO:0000256" key="2">
    <source>
        <dbReference type="ARBA" id="ARBA00006810"/>
    </source>
</evidence>
<evidence type="ECO:0000256" key="3">
    <source>
        <dbReference type="ARBA" id="ARBA00022448"/>
    </source>
</evidence>
<sequence length="79" mass="8670">LMVVVTRKSKIKIIIKTITNMMAGHLLIHLIGGALLSNPATEIITFIILILLTVLEFAEALIQACVFTLLVNLYLHGNT</sequence>
<dbReference type="SUPFAM" id="SSF81336">
    <property type="entry name" value="F1F0 ATP synthase subunit A"/>
    <property type="match status" value="1"/>
</dbReference>
<evidence type="ECO:0000256" key="14">
    <source>
        <dbReference type="ARBA" id="ARBA00081802"/>
    </source>
</evidence>
<dbReference type="Ensembl" id="ENSMMMT00000010450.1">
    <property type="protein sequence ID" value="ENSMMMP00000009150.1"/>
    <property type="gene ID" value="ENSMMMG00000008192.1"/>
</dbReference>
<feature type="transmembrane region" description="Helical" evidence="15">
    <location>
        <begin position="17"/>
        <end position="37"/>
    </location>
</feature>
<evidence type="ECO:0000256" key="11">
    <source>
        <dbReference type="ARBA" id="ARBA00024169"/>
    </source>
</evidence>
<keyword evidence="3" id="KW-0813">Transport</keyword>
<accession>A0A8C5Z7L1</accession>
<keyword evidence="9 15" id="KW-0472">Membrane</keyword>
<organism evidence="16 17">
    <name type="scientific">Marmota marmota marmota</name>
    <name type="common">Alpine marmot</name>
    <dbReference type="NCBI Taxonomy" id="9994"/>
    <lineage>
        <taxon>Eukaryota</taxon>
        <taxon>Metazoa</taxon>
        <taxon>Chordata</taxon>
        <taxon>Craniata</taxon>
        <taxon>Vertebrata</taxon>
        <taxon>Euteleostomi</taxon>
        <taxon>Mammalia</taxon>
        <taxon>Eutheria</taxon>
        <taxon>Euarchontoglires</taxon>
        <taxon>Glires</taxon>
        <taxon>Rodentia</taxon>
        <taxon>Sciuromorpha</taxon>
        <taxon>Sciuridae</taxon>
        <taxon>Xerinae</taxon>
        <taxon>Marmotini</taxon>
        <taxon>Marmota</taxon>
    </lineage>
</organism>
<evidence type="ECO:0000256" key="6">
    <source>
        <dbReference type="ARBA" id="ARBA00022781"/>
    </source>
</evidence>
<keyword evidence="6" id="KW-0375">Hydrogen ion transport</keyword>
<comment type="catalytic activity">
    <reaction evidence="11">
        <text>H(+)(in) = H(+)(out)</text>
        <dbReference type="Rhea" id="RHEA:34979"/>
        <dbReference type="ChEBI" id="CHEBI:15378"/>
    </reaction>
</comment>
<keyword evidence="5 15" id="KW-0812">Transmembrane</keyword>
<evidence type="ECO:0000256" key="15">
    <source>
        <dbReference type="SAM" id="Phobius"/>
    </source>
</evidence>
<evidence type="ECO:0000256" key="12">
    <source>
        <dbReference type="ARBA" id="ARBA00063051"/>
    </source>
</evidence>
<reference evidence="16" key="2">
    <citation type="submission" date="2025-09" db="UniProtKB">
        <authorList>
            <consortium name="Ensembl"/>
        </authorList>
    </citation>
    <scope>IDENTIFICATION</scope>
</reference>
<reference evidence="16" key="1">
    <citation type="submission" date="2025-08" db="UniProtKB">
        <authorList>
            <consortium name="Ensembl"/>
        </authorList>
    </citation>
    <scope>IDENTIFICATION</scope>
</reference>
<keyword evidence="8" id="KW-0406">Ion transport</keyword>
<comment type="subcellular location">
    <subcellularLocation>
        <location evidence="1">Membrane</location>
        <topology evidence="1">Multi-pass membrane protein</topology>
    </subcellularLocation>
</comment>
<evidence type="ECO:0000256" key="9">
    <source>
        <dbReference type="ARBA" id="ARBA00023136"/>
    </source>
</evidence>